<dbReference type="Pfam" id="PF01663">
    <property type="entry name" value="Phosphodiest"/>
    <property type="match status" value="1"/>
</dbReference>
<dbReference type="InterPro" id="IPR017850">
    <property type="entry name" value="Alkaline_phosphatase_core_sf"/>
</dbReference>
<dbReference type="EMBL" id="AZBU02000011">
    <property type="protein sequence ID" value="TKR60245.1"/>
    <property type="molecule type" value="Genomic_DNA"/>
</dbReference>
<evidence type="ECO:0000256" key="3">
    <source>
        <dbReference type="SAM" id="MobiDB-lite"/>
    </source>
</evidence>
<dbReference type="GO" id="GO:0046872">
    <property type="term" value="F:metal ion binding"/>
    <property type="evidence" value="ECO:0007669"/>
    <property type="project" value="InterPro"/>
</dbReference>
<feature type="transmembrane region" description="Helical" evidence="4">
    <location>
        <begin position="36"/>
        <end position="61"/>
    </location>
</feature>
<protein>
    <recommendedName>
        <fullName evidence="5">ENPP1-3/EXOG-like endonuclease/phosphodiesterase domain-containing protein</fullName>
    </recommendedName>
</protein>
<dbReference type="Proteomes" id="UP000298663">
    <property type="component" value="Unassembled WGS sequence"/>
</dbReference>
<feature type="domain" description="ENPP1-3/EXOG-like endonuclease/phosphodiesterase" evidence="5">
    <location>
        <begin position="536"/>
        <end position="743"/>
    </location>
</feature>
<evidence type="ECO:0000313" key="6">
    <source>
        <dbReference type="EMBL" id="TKR60245.1"/>
    </source>
</evidence>
<comment type="caution">
    <text evidence="6">The sequence shown here is derived from an EMBL/GenBank/DDBJ whole genome shotgun (WGS) entry which is preliminary data.</text>
</comment>
<dbReference type="AlphaFoldDB" id="A0A4V5ZXL6"/>
<name>A0A4V5ZXL6_STECR</name>
<keyword evidence="4" id="KW-1133">Transmembrane helix</keyword>
<dbReference type="SUPFAM" id="SSF53649">
    <property type="entry name" value="Alkaline phosphatase-like"/>
    <property type="match status" value="1"/>
</dbReference>
<dbReference type="InterPro" id="IPR044925">
    <property type="entry name" value="His-Me_finger_sf"/>
</dbReference>
<dbReference type="GO" id="GO:0003676">
    <property type="term" value="F:nucleic acid binding"/>
    <property type="evidence" value="ECO:0007669"/>
    <property type="project" value="InterPro"/>
</dbReference>
<gene>
    <name evidence="6" type="ORF">L596_027523</name>
</gene>
<dbReference type="SMART" id="SM00477">
    <property type="entry name" value="NUC"/>
    <property type="match status" value="1"/>
</dbReference>
<organism evidence="6 7">
    <name type="scientific">Steinernema carpocapsae</name>
    <name type="common">Entomopathogenic nematode</name>
    <dbReference type="NCBI Taxonomy" id="34508"/>
    <lineage>
        <taxon>Eukaryota</taxon>
        <taxon>Metazoa</taxon>
        <taxon>Ecdysozoa</taxon>
        <taxon>Nematoda</taxon>
        <taxon>Chromadorea</taxon>
        <taxon>Rhabditida</taxon>
        <taxon>Tylenchina</taxon>
        <taxon>Panagrolaimomorpha</taxon>
        <taxon>Strongyloidoidea</taxon>
        <taxon>Steinernematidae</taxon>
        <taxon>Steinernema</taxon>
    </lineage>
</organism>
<reference evidence="6 7" key="1">
    <citation type="journal article" date="2015" name="Genome Biol.">
        <title>Comparative genomics of Steinernema reveals deeply conserved gene regulatory networks.</title>
        <authorList>
            <person name="Dillman A.R."/>
            <person name="Macchietto M."/>
            <person name="Porter C.F."/>
            <person name="Rogers A."/>
            <person name="Williams B."/>
            <person name="Antoshechkin I."/>
            <person name="Lee M.M."/>
            <person name="Goodwin Z."/>
            <person name="Lu X."/>
            <person name="Lewis E.E."/>
            <person name="Goodrich-Blair H."/>
            <person name="Stock S.P."/>
            <person name="Adams B.J."/>
            <person name="Sternberg P.W."/>
            <person name="Mortazavi A."/>
        </authorList>
    </citation>
    <scope>NUCLEOTIDE SEQUENCE [LARGE SCALE GENOMIC DNA]</scope>
    <source>
        <strain evidence="6 7">ALL</strain>
    </source>
</reference>
<dbReference type="GO" id="GO:0055120">
    <property type="term" value="C:striated muscle dense body"/>
    <property type="evidence" value="ECO:0007669"/>
    <property type="project" value="TreeGrafter"/>
</dbReference>
<keyword evidence="1" id="KW-0378">Hydrolase</keyword>
<dbReference type="Gene3D" id="3.40.570.10">
    <property type="entry name" value="Extracellular Endonuclease, subunit A"/>
    <property type="match status" value="1"/>
</dbReference>
<dbReference type="OrthoDB" id="415411at2759"/>
<proteinExistence type="predicted"/>
<keyword evidence="4" id="KW-0472">Membrane</keyword>
<dbReference type="GO" id="GO:0016529">
    <property type="term" value="C:sarcoplasmic reticulum"/>
    <property type="evidence" value="ECO:0007669"/>
    <property type="project" value="TreeGrafter"/>
</dbReference>
<dbReference type="Gene3D" id="3.30.1360.180">
    <property type="match status" value="1"/>
</dbReference>
<dbReference type="STRING" id="34508.A0A4V5ZXL6"/>
<evidence type="ECO:0000259" key="5">
    <source>
        <dbReference type="SMART" id="SM00477"/>
    </source>
</evidence>
<dbReference type="PANTHER" id="PTHR10151:SF114">
    <property type="entry name" value="ECTONUCLEOTIDE PYROPHOSPHATASE_PHOSPHODIESTERASE C27A7.3"/>
    <property type="match status" value="1"/>
</dbReference>
<reference evidence="6 7" key="2">
    <citation type="journal article" date="2019" name="G3 (Bethesda)">
        <title>Hybrid Assembly of the Genome of the Entomopathogenic Nematode Steinernema carpocapsae Identifies the X-Chromosome.</title>
        <authorList>
            <person name="Serra L."/>
            <person name="Macchietto M."/>
            <person name="Macias-Munoz A."/>
            <person name="McGill C.J."/>
            <person name="Rodriguez I.M."/>
            <person name="Rodriguez B."/>
            <person name="Murad R."/>
            <person name="Mortazavi A."/>
        </authorList>
    </citation>
    <scope>NUCLEOTIDE SEQUENCE [LARGE SCALE GENOMIC DNA]</scope>
    <source>
        <strain evidence="6 7">ALL</strain>
    </source>
</reference>
<dbReference type="InterPro" id="IPR044929">
    <property type="entry name" value="DNA/RNA_non-sp_Endonuclease_sf"/>
</dbReference>
<dbReference type="InterPro" id="IPR020821">
    <property type="entry name" value="ENPP1-3/EXOG-like_nuc-like"/>
</dbReference>
<evidence type="ECO:0000313" key="7">
    <source>
        <dbReference type="Proteomes" id="UP000298663"/>
    </source>
</evidence>
<dbReference type="Gene3D" id="3.40.720.10">
    <property type="entry name" value="Alkaline Phosphatase, subunit A"/>
    <property type="match status" value="1"/>
</dbReference>
<sequence>MLSVPDTPEGNGHDSAAKSGNSLAQRKRDQHRRLKVILLAIVALLLLLLIIAVVILIVILLGRPTLDTTEFYNTNRGWQDSCQRFSTPPLLLVSFDGFQAGYLSRGLSPAIQKIFDCGSRAESMLPSYPSITFPNHYTIVTGLYPESHGVINNVFFDNSGDEDDVFFKSTKNPKWWQGEPIWNTARKNGKNATVFFWPGSEVPIQGMPPPAFLSFNDSIPFSQRVDQVVHWLLDPQKELSLISMYFEEPDRSGHQMGPASDKVNSAIIYVDAMLNYMMSELDRNGLLGCINIVVVSDHGMQRIRSDQTVYFEDFLDVKDPNVKVFDGSLGMIQFADPKHVNVSQIMANERLKCQEGFLYRAYTRETVPKRYHFTDNHRIGPILLDATEGSEFYLDRNRSWSGKGDHGYDNRLKSMRAIFGAVGPSIKSGITMPPFQNIELYNFFVNLLELETSAPNNGTKGALDSLLLKPSKVVDAPTLTVIACREEYTPVTCGHTCHPIEFSSSVSNNCERLPDLDVPTAISGENLCVVQLCNASLLFDKQLKAPKMVVSVLGTPIPNIDHRSDCQIEVLASSNDYLLKNCSEASQGSAVSLFSDDDIYRFIVNGQFKSDPKFVNGIWQSLLRLVKSYRKHYKRLVMYSGPIYDPNANGKFVTNEEILKRSNSPYPTHIFVILFRCGNNFWNPVGTACTNPDSSEVMTILLPTTSEDFNCLHLEEYIFHHAGRVRDVELATGLEFFADRALFDAQTAVRLRTKMTEELWQLEVTD</sequence>
<dbReference type="GO" id="GO:0016787">
    <property type="term" value="F:hydrolase activity"/>
    <property type="evidence" value="ECO:0007669"/>
    <property type="project" value="UniProtKB-KW"/>
</dbReference>
<accession>A0A4V5ZXL6</accession>
<evidence type="ECO:0000256" key="4">
    <source>
        <dbReference type="SAM" id="Phobius"/>
    </source>
</evidence>
<dbReference type="InterPro" id="IPR002591">
    <property type="entry name" value="Phosphodiest/P_Trfase"/>
</dbReference>
<dbReference type="CDD" id="cd16018">
    <property type="entry name" value="Enpp"/>
    <property type="match status" value="1"/>
</dbReference>
<dbReference type="GO" id="GO:0031674">
    <property type="term" value="C:I band"/>
    <property type="evidence" value="ECO:0007669"/>
    <property type="project" value="TreeGrafter"/>
</dbReference>
<feature type="region of interest" description="Disordered" evidence="3">
    <location>
        <begin position="1"/>
        <end position="24"/>
    </location>
</feature>
<keyword evidence="7" id="KW-1185">Reference proteome</keyword>
<keyword evidence="4" id="KW-0812">Transmembrane</keyword>
<dbReference type="PANTHER" id="PTHR10151">
    <property type="entry name" value="ECTONUCLEOTIDE PYROPHOSPHATASE/PHOSPHODIESTERASE"/>
    <property type="match status" value="1"/>
</dbReference>
<evidence type="ECO:0000256" key="2">
    <source>
        <dbReference type="ARBA" id="ARBA00023180"/>
    </source>
</evidence>
<keyword evidence="2" id="KW-0325">Glycoprotein</keyword>
<dbReference type="SUPFAM" id="SSF54060">
    <property type="entry name" value="His-Me finger endonucleases"/>
    <property type="match status" value="1"/>
</dbReference>
<evidence type="ECO:0000256" key="1">
    <source>
        <dbReference type="ARBA" id="ARBA00022801"/>
    </source>
</evidence>